<dbReference type="EMBL" id="JBHLSV010000001">
    <property type="protein sequence ID" value="MFC0672492.1"/>
    <property type="molecule type" value="Genomic_DNA"/>
</dbReference>
<dbReference type="CDD" id="cd07814">
    <property type="entry name" value="SRPBCC_CalC_Aha1-like"/>
    <property type="match status" value="1"/>
</dbReference>
<sequence length="167" mass="18328">MPVTDVTHDLDALTLTLTARFDAPLDRVWQIYADPRQLEKVWGPVEYPATVVDHELAPGGRVTYYMTGPEGDRHYGYWEVDAVEEPRSFTFRDGFADETFAKNTELPESVNVYTFTEADGGTQAVYTSTFPSREGLEQVLAMGVVEGSTSAINQIDALLSAGASPTA</sequence>
<keyword evidence="4" id="KW-1185">Reference proteome</keyword>
<feature type="domain" description="Activator of Hsp90 ATPase homologue 1/2-like C-terminal" evidence="2">
    <location>
        <begin position="22"/>
        <end position="159"/>
    </location>
</feature>
<dbReference type="InterPro" id="IPR023393">
    <property type="entry name" value="START-like_dom_sf"/>
</dbReference>
<proteinExistence type="inferred from homology"/>
<organism evidence="3 4">
    <name type="scientific">Brachybacterium hainanense</name>
    <dbReference type="NCBI Taxonomy" id="1541174"/>
    <lineage>
        <taxon>Bacteria</taxon>
        <taxon>Bacillati</taxon>
        <taxon>Actinomycetota</taxon>
        <taxon>Actinomycetes</taxon>
        <taxon>Micrococcales</taxon>
        <taxon>Dermabacteraceae</taxon>
        <taxon>Brachybacterium</taxon>
    </lineage>
</organism>
<dbReference type="SUPFAM" id="SSF55961">
    <property type="entry name" value="Bet v1-like"/>
    <property type="match status" value="1"/>
</dbReference>
<accession>A0ABV6R7Y4</accession>
<gene>
    <name evidence="3" type="ORF">ACFFF6_00825</name>
</gene>
<dbReference type="Proteomes" id="UP001589793">
    <property type="component" value="Unassembled WGS sequence"/>
</dbReference>
<evidence type="ECO:0000259" key="2">
    <source>
        <dbReference type="Pfam" id="PF08327"/>
    </source>
</evidence>
<protein>
    <submittedName>
        <fullName evidence="3">SRPBCC domain-containing protein</fullName>
    </submittedName>
</protein>
<comment type="similarity">
    <text evidence="1">Belongs to the AHA1 family.</text>
</comment>
<dbReference type="InterPro" id="IPR013538">
    <property type="entry name" value="ASHA1/2-like_C"/>
</dbReference>
<name>A0ABV6R7Y4_9MICO</name>
<evidence type="ECO:0000256" key="1">
    <source>
        <dbReference type="ARBA" id="ARBA00006817"/>
    </source>
</evidence>
<dbReference type="RefSeq" id="WP_376977313.1">
    <property type="nucleotide sequence ID" value="NZ_JBHLSV010000001.1"/>
</dbReference>
<dbReference type="Pfam" id="PF08327">
    <property type="entry name" value="AHSA1"/>
    <property type="match status" value="1"/>
</dbReference>
<evidence type="ECO:0000313" key="4">
    <source>
        <dbReference type="Proteomes" id="UP001589793"/>
    </source>
</evidence>
<reference evidence="3 4" key="1">
    <citation type="submission" date="2024-09" db="EMBL/GenBank/DDBJ databases">
        <authorList>
            <person name="Sun Q."/>
            <person name="Mori K."/>
        </authorList>
    </citation>
    <scope>NUCLEOTIDE SEQUENCE [LARGE SCALE GENOMIC DNA]</scope>
    <source>
        <strain evidence="3 4">CICC 10874</strain>
    </source>
</reference>
<dbReference type="Gene3D" id="3.30.530.20">
    <property type="match status" value="1"/>
</dbReference>
<evidence type="ECO:0000313" key="3">
    <source>
        <dbReference type="EMBL" id="MFC0672492.1"/>
    </source>
</evidence>
<comment type="caution">
    <text evidence="3">The sequence shown here is derived from an EMBL/GenBank/DDBJ whole genome shotgun (WGS) entry which is preliminary data.</text>
</comment>